<protein>
    <submittedName>
        <fullName evidence="1">Uncharacterized protein</fullName>
    </submittedName>
</protein>
<keyword evidence="2" id="KW-1185">Reference proteome</keyword>
<comment type="caution">
    <text evidence="1">The sequence shown here is derived from an EMBL/GenBank/DDBJ whole genome shotgun (WGS) entry which is preliminary data.</text>
</comment>
<evidence type="ECO:0000313" key="2">
    <source>
        <dbReference type="Proteomes" id="UP000584642"/>
    </source>
</evidence>
<dbReference type="EMBL" id="JABFDB010000054">
    <property type="protein sequence ID" value="NYZ25086.1"/>
    <property type="molecule type" value="Genomic_DNA"/>
</dbReference>
<evidence type="ECO:0000313" key="1">
    <source>
        <dbReference type="EMBL" id="NYZ25086.1"/>
    </source>
</evidence>
<sequence length="54" mass="6305">MEIDKRSDVWLQCAIDVEMEHRGWVSIRCVRRVADASPERVRRMALDLYGPAAF</sequence>
<gene>
    <name evidence="1" type="ORF">HND93_35745</name>
</gene>
<organism evidence="1 2">
    <name type="scientific">Azospirillum oleiclasticum</name>
    <dbReference type="NCBI Taxonomy" id="2735135"/>
    <lineage>
        <taxon>Bacteria</taxon>
        <taxon>Pseudomonadati</taxon>
        <taxon>Pseudomonadota</taxon>
        <taxon>Alphaproteobacteria</taxon>
        <taxon>Rhodospirillales</taxon>
        <taxon>Azospirillaceae</taxon>
        <taxon>Azospirillum</taxon>
    </lineage>
</organism>
<dbReference type="Proteomes" id="UP000584642">
    <property type="component" value="Unassembled WGS sequence"/>
</dbReference>
<feature type="non-terminal residue" evidence="1">
    <location>
        <position position="54"/>
    </location>
</feature>
<accession>A0ABX2TMR4</accession>
<proteinExistence type="predicted"/>
<name>A0ABX2TMR4_9PROT</name>
<reference evidence="1 2" key="1">
    <citation type="submission" date="2020-05" db="EMBL/GenBank/DDBJ databases">
        <title>Azospirillum oleiclasticum sp. nov, a nitrogen-fixing and heavy crude oil-emulsifying bacterium isolated from the crude oil of Yumen Oilfield.</title>
        <authorList>
            <person name="Wu D."/>
            <person name="Cai M."/>
            <person name="Zhang X."/>
        </authorList>
    </citation>
    <scope>NUCLEOTIDE SEQUENCE [LARGE SCALE GENOMIC DNA]</scope>
    <source>
        <strain evidence="1 2">ROY-1-1-2</strain>
    </source>
</reference>